<dbReference type="PANTHER" id="PTHR31087">
    <property type="match status" value="1"/>
</dbReference>
<evidence type="ECO:0000313" key="1">
    <source>
        <dbReference type="EMBL" id="KAK8486863.1"/>
    </source>
</evidence>
<reference evidence="1 2" key="1">
    <citation type="journal article" date="2024" name="G3 (Bethesda)">
        <title>Genome assembly of Hibiscus sabdariffa L. provides insights into metabolisms of medicinal natural products.</title>
        <authorList>
            <person name="Kim T."/>
        </authorList>
    </citation>
    <scope>NUCLEOTIDE SEQUENCE [LARGE SCALE GENOMIC DNA]</scope>
    <source>
        <strain evidence="1">TK-2024</strain>
        <tissue evidence="1">Old leaves</tissue>
    </source>
</reference>
<gene>
    <name evidence="1" type="ORF">V6N11_068995</name>
</gene>
<dbReference type="EMBL" id="JBBPBN010000422">
    <property type="protein sequence ID" value="KAK8486863.1"/>
    <property type="molecule type" value="Genomic_DNA"/>
</dbReference>
<name>A0ABR2A2H7_9ROSI</name>
<accession>A0ABR2A2H7</accession>
<sequence>MFLFLKSLSRSVHDEEHQQQPKLSKTRGSDGCGSGAGGDLCTSLTVWRKSLLVTCTGFTVIDCSGNLVYRVDNYMGGRPKELVLMDGKGTSILTMKRCKNLGLIDNWVIYGGEVGNYCTSVLSEKPVFYVKKAINILHTNPNVLAYVYRRSSDKRYAYTIEGSYSYRSCKVVDKRKRVVAEIKRKDATAGGIYFGLDVFMLIIKAGFDPGFAMALVLLLDQMFS</sequence>
<dbReference type="InterPro" id="IPR025659">
    <property type="entry name" value="Tubby-like_C"/>
</dbReference>
<comment type="caution">
    <text evidence="1">The sequence shown here is derived from an EMBL/GenBank/DDBJ whole genome shotgun (WGS) entry which is preliminary data.</text>
</comment>
<dbReference type="InterPro" id="IPR038595">
    <property type="entry name" value="LOR_sf"/>
</dbReference>
<dbReference type="InterPro" id="IPR007612">
    <property type="entry name" value="LOR"/>
</dbReference>
<keyword evidence="2" id="KW-1185">Reference proteome</keyword>
<protein>
    <submittedName>
        <fullName evidence="1">Uncharacterized protein</fullName>
    </submittedName>
</protein>
<dbReference type="Pfam" id="PF04525">
    <property type="entry name" value="LOR"/>
    <property type="match status" value="1"/>
</dbReference>
<dbReference type="Proteomes" id="UP001396334">
    <property type="component" value="Unassembled WGS sequence"/>
</dbReference>
<evidence type="ECO:0000313" key="2">
    <source>
        <dbReference type="Proteomes" id="UP001396334"/>
    </source>
</evidence>
<dbReference type="PANTHER" id="PTHR31087:SF14">
    <property type="entry name" value="PROTEIN LURP-ONE-RELATED 17"/>
    <property type="match status" value="1"/>
</dbReference>
<proteinExistence type="predicted"/>
<dbReference type="SUPFAM" id="SSF54518">
    <property type="entry name" value="Tubby C-terminal domain-like"/>
    <property type="match status" value="1"/>
</dbReference>
<organism evidence="1 2">
    <name type="scientific">Hibiscus sabdariffa</name>
    <name type="common">roselle</name>
    <dbReference type="NCBI Taxonomy" id="183260"/>
    <lineage>
        <taxon>Eukaryota</taxon>
        <taxon>Viridiplantae</taxon>
        <taxon>Streptophyta</taxon>
        <taxon>Embryophyta</taxon>
        <taxon>Tracheophyta</taxon>
        <taxon>Spermatophyta</taxon>
        <taxon>Magnoliopsida</taxon>
        <taxon>eudicotyledons</taxon>
        <taxon>Gunneridae</taxon>
        <taxon>Pentapetalae</taxon>
        <taxon>rosids</taxon>
        <taxon>malvids</taxon>
        <taxon>Malvales</taxon>
        <taxon>Malvaceae</taxon>
        <taxon>Malvoideae</taxon>
        <taxon>Hibiscus</taxon>
    </lineage>
</organism>
<dbReference type="Gene3D" id="2.40.160.200">
    <property type="entry name" value="LURP1-related"/>
    <property type="match status" value="1"/>
</dbReference>